<feature type="domain" description="Glycosyltransferase subfamily 4-like N-terminal" evidence="3">
    <location>
        <begin position="78"/>
        <end position="164"/>
    </location>
</feature>
<proteinExistence type="predicted"/>
<comment type="caution">
    <text evidence="4">The sequence shown here is derived from an EMBL/GenBank/DDBJ whole genome shotgun (WGS) entry which is preliminary data.</text>
</comment>
<dbReference type="SUPFAM" id="SSF53756">
    <property type="entry name" value="UDP-Glycosyltransferase/glycogen phosphorylase"/>
    <property type="match status" value="1"/>
</dbReference>
<dbReference type="PANTHER" id="PTHR46401">
    <property type="entry name" value="GLYCOSYLTRANSFERASE WBBK-RELATED"/>
    <property type="match status" value="1"/>
</dbReference>
<dbReference type="PANTHER" id="PTHR46401:SF2">
    <property type="entry name" value="GLYCOSYLTRANSFERASE WBBK-RELATED"/>
    <property type="match status" value="1"/>
</dbReference>
<dbReference type="AlphaFoldDB" id="K2GC13"/>
<evidence type="ECO:0000256" key="1">
    <source>
        <dbReference type="ARBA" id="ARBA00022679"/>
    </source>
</evidence>
<evidence type="ECO:0000259" key="3">
    <source>
        <dbReference type="Pfam" id="PF13439"/>
    </source>
</evidence>
<dbReference type="GO" id="GO:0016757">
    <property type="term" value="F:glycosyltransferase activity"/>
    <property type="evidence" value="ECO:0007669"/>
    <property type="project" value="InterPro"/>
</dbReference>
<dbReference type="Pfam" id="PF13439">
    <property type="entry name" value="Glyco_transf_4"/>
    <property type="match status" value="1"/>
</dbReference>
<keyword evidence="1 4" id="KW-0808">Transferase</keyword>
<protein>
    <submittedName>
        <fullName evidence="4">Glycosyl transferase, group 1 family protein</fullName>
    </submittedName>
</protein>
<dbReference type="Gene3D" id="3.40.50.2000">
    <property type="entry name" value="Glycogen Phosphorylase B"/>
    <property type="match status" value="1"/>
</dbReference>
<dbReference type="Pfam" id="PF00534">
    <property type="entry name" value="Glycos_transf_1"/>
    <property type="match status" value="1"/>
</dbReference>
<sequence>MTNSLIINLIFPYKWSNSYSMFVYWENISNSYKKLWYNVNIISCPKIRLINNRLSDLFTRYIYYPIYLSIIWINKGWVFHIIDHSYAYLWMSIFYKKNKIVTCHDLMPLIYPKYVWRIAHMLFYMNIKCLSSYKHIITDSENTKKDLINILKLKPEKITTIPLAYNKESYNSNNINKNSDKFTILLIGSSFYKNIKFALEWISEFIQKYKISNIRIIKIHKFNKDEQSFINKNLNWVEIIEKFRISNEEVASIYKQSDLLIFPSLYEWFWLPILEALACWVNVITTRNWSLEEVWWDACIYVWTEIDKLCKYIHQIYDDELWIRNILSKKWKLQCEKFNWETTANLTLKIYEI</sequence>
<accession>K2GC13</accession>
<reference evidence="4" key="1">
    <citation type="journal article" date="2012" name="Science">
        <title>Fermentation, hydrogen, and sulfur metabolism in multiple uncultivated bacterial phyla.</title>
        <authorList>
            <person name="Wrighton K.C."/>
            <person name="Thomas B.C."/>
            <person name="Sharon I."/>
            <person name="Miller C.S."/>
            <person name="Castelle C.J."/>
            <person name="VerBerkmoes N.C."/>
            <person name="Wilkins M.J."/>
            <person name="Hettich R.L."/>
            <person name="Lipton M.S."/>
            <person name="Williams K.H."/>
            <person name="Long P.E."/>
            <person name="Banfield J.F."/>
        </authorList>
    </citation>
    <scope>NUCLEOTIDE SEQUENCE [LARGE SCALE GENOMIC DNA]</scope>
</reference>
<feature type="domain" description="Glycosyl transferase family 1" evidence="2">
    <location>
        <begin position="173"/>
        <end position="319"/>
    </location>
</feature>
<evidence type="ECO:0000313" key="4">
    <source>
        <dbReference type="EMBL" id="EKE27744.1"/>
    </source>
</evidence>
<organism evidence="4">
    <name type="scientific">uncultured bacterium</name>
    <name type="common">gcode 4</name>
    <dbReference type="NCBI Taxonomy" id="1234023"/>
    <lineage>
        <taxon>Bacteria</taxon>
        <taxon>environmental samples</taxon>
    </lineage>
</organism>
<dbReference type="EMBL" id="AMFJ01000432">
    <property type="protein sequence ID" value="EKE27744.1"/>
    <property type="molecule type" value="Genomic_DNA"/>
</dbReference>
<dbReference type="InterPro" id="IPR001296">
    <property type="entry name" value="Glyco_trans_1"/>
</dbReference>
<name>K2GC13_9BACT</name>
<evidence type="ECO:0000259" key="2">
    <source>
        <dbReference type="Pfam" id="PF00534"/>
    </source>
</evidence>
<gene>
    <name evidence="4" type="ORF">ACD_3C00158G0003</name>
</gene>
<dbReference type="InterPro" id="IPR028098">
    <property type="entry name" value="Glyco_trans_4-like_N"/>
</dbReference>